<feature type="region of interest" description="Disordered" evidence="2">
    <location>
        <begin position="890"/>
        <end position="910"/>
    </location>
</feature>
<feature type="coiled-coil region" evidence="1">
    <location>
        <begin position="637"/>
        <end position="671"/>
    </location>
</feature>
<keyword evidence="1" id="KW-0175">Coiled coil</keyword>
<dbReference type="Proteomes" id="UP000053989">
    <property type="component" value="Unassembled WGS sequence"/>
</dbReference>
<organism evidence="3 4">
    <name type="scientific">Scleroderma citrinum Foug A</name>
    <dbReference type="NCBI Taxonomy" id="1036808"/>
    <lineage>
        <taxon>Eukaryota</taxon>
        <taxon>Fungi</taxon>
        <taxon>Dikarya</taxon>
        <taxon>Basidiomycota</taxon>
        <taxon>Agaricomycotina</taxon>
        <taxon>Agaricomycetes</taxon>
        <taxon>Agaricomycetidae</taxon>
        <taxon>Boletales</taxon>
        <taxon>Sclerodermatineae</taxon>
        <taxon>Sclerodermataceae</taxon>
        <taxon>Scleroderma</taxon>
    </lineage>
</organism>
<feature type="coiled-coil region" evidence="1">
    <location>
        <begin position="207"/>
        <end position="260"/>
    </location>
</feature>
<name>A0A0C3B0C8_9AGAM</name>
<dbReference type="PANTHER" id="PTHR47357:SF1">
    <property type="entry name" value="SPINDLE POLE BODY COMPONENT 110"/>
    <property type="match status" value="1"/>
</dbReference>
<gene>
    <name evidence="3" type="ORF">SCLCIDRAFT_1142845</name>
</gene>
<dbReference type="PANTHER" id="PTHR47357">
    <property type="entry name" value="COP1-INTERACTIVE PROTEIN 1"/>
    <property type="match status" value="1"/>
</dbReference>
<dbReference type="SUPFAM" id="SSF57997">
    <property type="entry name" value="Tropomyosin"/>
    <property type="match status" value="1"/>
</dbReference>
<keyword evidence="4" id="KW-1185">Reference proteome</keyword>
<accession>A0A0C3B0C8</accession>
<sequence length="910" mass="101857">MVSTKSGKSIKHTYAERVLGAYSQAQRGHRKQSVHLATLRSHVRNIAQDKKDKLGPKWASWVGKAVRRLEEQGIFQPDSNGYIRMTDEGKKALAAARRRVLGTSSRHTATLEEEERVWHTLNEQLSPASHFSTARRYSNAQSSRKRRQSMRSRPSVAAGGADSEYEHGSEEPSASTRTSPVIKRRRVASVDPFASATPSKPLSKMTKAELTKKVKELQSRLLASQAVTPMSEPQQAIAERQRLAKELHEAHRELDTYRRRTAIFGDQDEELTDIEDDGMRPENADQYFLRGDTRITPPTPTPVRGRLNMLTLPRTESGSLIHGVSKQPTPAPSDDAHWEFDARQDMEYGVDDDGMGATAASLEDNRGDRRVTIEGGQVITPNMTPNRQEEREEEREASVLREKLSLLEHLVTEKGREIENLHADLASKDEALASLVEDNKINELQNTITSKDIELAQLHDSLASKDRRISELQTAVGTTSATIAEKDMMLAQKDGELSAERAKLTEQEDIVGALNERLEQKEGTINTLRSEHQRMRSEREELEAKMTSAQDELHTIHGTVDQVQTDYANAKEMVMDLEIELNNTRSRLQNIEERNSRTEDLLRAAQQQLLDMDSTIQAKDQSLVDNERAITDKDDTISELKRAVESVTVELNNAQASLADLNNRLLSVAAEQASAEAALRSTIEAVQSEKDSIAVSLSDLHVEKASLEAQGEELRRQVDSLTNSRRSARAECALAKETILKLLGTVDEAESAQDDERHQKETAKKALSLADAEVTRLRDRVCGVEMEFQGIRGELAKSQVELVAEQTTASMLRSEMTAVRGDLSLLQGELETVRKDLIDTRAALKRVEGEREEIRIAKQTDEDKIMDLTITYEKMKKLMNEMDTQFASVHSTPLAPQRERSRHTIAVATA</sequence>
<feature type="coiled-coil region" evidence="1">
    <location>
        <begin position="511"/>
        <end position="608"/>
    </location>
</feature>
<evidence type="ECO:0000256" key="1">
    <source>
        <dbReference type="SAM" id="Coils"/>
    </source>
</evidence>
<dbReference type="OrthoDB" id="3271002at2759"/>
<dbReference type="HOGENOM" id="CLU_312846_0_0_1"/>
<feature type="compositionally biased region" description="Polar residues" evidence="2">
    <location>
        <begin position="129"/>
        <end position="141"/>
    </location>
</feature>
<dbReference type="InParanoid" id="A0A0C3B0C8"/>
<evidence type="ECO:0000313" key="3">
    <source>
        <dbReference type="EMBL" id="KIM70702.1"/>
    </source>
</evidence>
<dbReference type="AlphaFoldDB" id="A0A0C3B0C8"/>
<proteinExistence type="predicted"/>
<dbReference type="Gene3D" id="1.20.5.340">
    <property type="match status" value="1"/>
</dbReference>
<evidence type="ECO:0000313" key="4">
    <source>
        <dbReference type="Proteomes" id="UP000053989"/>
    </source>
</evidence>
<dbReference type="STRING" id="1036808.A0A0C3B0C8"/>
<reference evidence="3 4" key="1">
    <citation type="submission" date="2014-04" db="EMBL/GenBank/DDBJ databases">
        <authorList>
            <consortium name="DOE Joint Genome Institute"/>
            <person name="Kuo A."/>
            <person name="Kohler A."/>
            <person name="Nagy L.G."/>
            <person name="Floudas D."/>
            <person name="Copeland A."/>
            <person name="Barry K.W."/>
            <person name="Cichocki N."/>
            <person name="Veneault-Fourrey C."/>
            <person name="LaButti K."/>
            <person name="Lindquist E.A."/>
            <person name="Lipzen A."/>
            <person name="Lundell T."/>
            <person name="Morin E."/>
            <person name="Murat C."/>
            <person name="Sun H."/>
            <person name="Tunlid A."/>
            <person name="Henrissat B."/>
            <person name="Grigoriev I.V."/>
            <person name="Hibbett D.S."/>
            <person name="Martin F."/>
            <person name="Nordberg H.P."/>
            <person name="Cantor M.N."/>
            <person name="Hua S.X."/>
        </authorList>
    </citation>
    <scope>NUCLEOTIDE SEQUENCE [LARGE SCALE GENOMIC DNA]</scope>
    <source>
        <strain evidence="3 4">Foug A</strain>
    </source>
</reference>
<evidence type="ECO:0000256" key="2">
    <source>
        <dbReference type="SAM" id="MobiDB-lite"/>
    </source>
</evidence>
<dbReference type="GO" id="GO:0005200">
    <property type="term" value="F:structural constituent of cytoskeleton"/>
    <property type="evidence" value="ECO:0007669"/>
    <property type="project" value="TreeGrafter"/>
</dbReference>
<feature type="region of interest" description="Disordered" evidence="2">
    <location>
        <begin position="129"/>
        <end position="185"/>
    </location>
</feature>
<feature type="coiled-coil region" evidence="1">
    <location>
        <begin position="697"/>
        <end position="780"/>
    </location>
</feature>
<dbReference type="EMBL" id="KN822004">
    <property type="protein sequence ID" value="KIM70702.1"/>
    <property type="molecule type" value="Genomic_DNA"/>
</dbReference>
<reference evidence="4" key="2">
    <citation type="submission" date="2015-01" db="EMBL/GenBank/DDBJ databases">
        <title>Evolutionary Origins and Diversification of the Mycorrhizal Mutualists.</title>
        <authorList>
            <consortium name="DOE Joint Genome Institute"/>
            <consortium name="Mycorrhizal Genomics Consortium"/>
            <person name="Kohler A."/>
            <person name="Kuo A."/>
            <person name="Nagy L.G."/>
            <person name="Floudas D."/>
            <person name="Copeland A."/>
            <person name="Barry K.W."/>
            <person name="Cichocki N."/>
            <person name="Veneault-Fourrey C."/>
            <person name="LaButti K."/>
            <person name="Lindquist E.A."/>
            <person name="Lipzen A."/>
            <person name="Lundell T."/>
            <person name="Morin E."/>
            <person name="Murat C."/>
            <person name="Riley R."/>
            <person name="Ohm R."/>
            <person name="Sun H."/>
            <person name="Tunlid A."/>
            <person name="Henrissat B."/>
            <person name="Grigoriev I.V."/>
            <person name="Hibbett D.S."/>
            <person name="Martin F."/>
        </authorList>
    </citation>
    <scope>NUCLEOTIDE SEQUENCE [LARGE SCALE GENOMIC DNA]</scope>
    <source>
        <strain evidence="4">Foug A</strain>
    </source>
</reference>
<protein>
    <submittedName>
        <fullName evidence="3">Uncharacterized protein</fullName>
    </submittedName>
</protein>
<dbReference type="GO" id="GO:0005856">
    <property type="term" value="C:cytoskeleton"/>
    <property type="evidence" value="ECO:0007669"/>
    <property type="project" value="TreeGrafter"/>
</dbReference>